<protein>
    <submittedName>
        <fullName evidence="2">BPIB4 protein</fullName>
    </submittedName>
</protein>
<dbReference type="InterPro" id="IPR051660">
    <property type="entry name" value="BPI_fold-BPI/LBP"/>
</dbReference>
<dbReference type="InterPro" id="IPR017943">
    <property type="entry name" value="Bactericidal_perm-incr_a/b_dom"/>
</dbReference>
<dbReference type="Pfam" id="PF01273">
    <property type="entry name" value="LBP_BPI_CETP"/>
    <property type="match status" value="1"/>
</dbReference>
<feature type="non-terminal residue" evidence="2">
    <location>
        <position position="228"/>
    </location>
</feature>
<dbReference type="EMBL" id="VZSX01000026">
    <property type="protein sequence ID" value="NXA34248.1"/>
    <property type="molecule type" value="Genomic_DNA"/>
</dbReference>
<dbReference type="Gene3D" id="3.15.10.10">
    <property type="entry name" value="Bactericidal permeability-increasing protein, domain 1"/>
    <property type="match status" value="1"/>
</dbReference>
<sequence length="228" mass="24056">TGVLGGDGLVGNGLLGNKGLLGEKGLLGTGLLGKGLLGNGSLLGLDGLLGEGGLLGGGVPQMSTQGFDWLKVLNLETIRASWRVVPGGELLLNLYSKMTLNLPGVFLFLSGSSVEMNITSHVALTQDIPGDLRLVIKDCGSMFGGFKVNLRQGLFTNIVSSLVNSSLRSFLPALFCPLLNFWFSIINMKLQFLNRVISFGLLGKIHSALANAPVTTGQFMELDLQVQP</sequence>
<evidence type="ECO:0000313" key="2">
    <source>
        <dbReference type="EMBL" id="NXA34248.1"/>
    </source>
</evidence>
<evidence type="ECO:0000313" key="3">
    <source>
        <dbReference type="Proteomes" id="UP000533954"/>
    </source>
</evidence>
<dbReference type="Proteomes" id="UP000533954">
    <property type="component" value="Unassembled WGS sequence"/>
</dbReference>
<keyword evidence="3" id="KW-1185">Reference proteome</keyword>
<feature type="non-terminal residue" evidence="2">
    <location>
        <position position="1"/>
    </location>
</feature>
<dbReference type="AlphaFoldDB" id="A0A7K7UZS7"/>
<dbReference type="GO" id="GO:0008289">
    <property type="term" value="F:lipid binding"/>
    <property type="evidence" value="ECO:0007669"/>
    <property type="project" value="InterPro"/>
</dbReference>
<dbReference type="PANTHER" id="PTHR46019:SF4">
    <property type="entry name" value="BPI FOLD-CONTAINING FAMILY B MEMBER 4"/>
    <property type="match status" value="1"/>
</dbReference>
<accession>A0A7K7UZS7</accession>
<proteinExistence type="predicted"/>
<gene>
    <name evidence="2" type="primary">Bpifb4_3</name>
    <name evidence="2" type="ORF">EUDELE_R14860</name>
</gene>
<comment type="caution">
    <text evidence="2">The sequence shown here is derived from an EMBL/GenBank/DDBJ whole genome shotgun (WGS) entry which is preliminary data.</text>
</comment>
<feature type="domain" description="Lipid-binding serum glycoprotein N-terminal" evidence="1">
    <location>
        <begin position="51"/>
        <end position="180"/>
    </location>
</feature>
<dbReference type="InterPro" id="IPR017942">
    <property type="entry name" value="Lipid-bd_serum_glycop_N"/>
</dbReference>
<name>A0A7K7UZS7_EUDEL</name>
<reference evidence="2 3" key="1">
    <citation type="submission" date="2019-09" db="EMBL/GenBank/DDBJ databases">
        <title>Bird 10,000 Genomes (B10K) Project - Family phase.</title>
        <authorList>
            <person name="Zhang G."/>
        </authorList>
    </citation>
    <scope>NUCLEOTIDE SEQUENCE [LARGE SCALE GENOMIC DNA]</scope>
    <source>
        <strain evidence="2">B10K-LSUMZ-16893</strain>
    </source>
</reference>
<dbReference type="PANTHER" id="PTHR46019">
    <property type="entry name" value="BPI FOLD-CONTAINING FAMILY B MEMBER 4-RELATED"/>
    <property type="match status" value="1"/>
</dbReference>
<dbReference type="SUPFAM" id="SSF55394">
    <property type="entry name" value="Bactericidal permeability-increasing protein, BPI"/>
    <property type="match status" value="1"/>
</dbReference>
<evidence type="ECO:0000259" key="1">
    <source>
        <dbReference type="Pfam" id="PF01273"/>
    </source>
</evidence>
<organism evidence="2 3">
    <name type="scientific">Eudromia elegans</name>
    <name type="common">Elegant crested-tinamou</name>
    <dbReference type="NCBI Taxonomy" id="8805"/>
    <lineage>
        <taxon>Eukaryota</taxon>
        <taxon>Metazoa</taxon>
        <taxon>Chordata</taxon>
        <taxon>Craniata</taxon>
        <taxon>Vertebrata</taxon>
        <taxon>Euteleostomi</taxon>
        <taxon>Archelosauria</taxon>
        <taxon>Archosauria</taxon>
        <taxon>Dinosauria</taxon>
        <taxon>Saurischia</taxon>
        <taxon>Theropoda</taxon>
        <taxon>Coelurosauria</taxon>
        <taxon>Aves</taxon>
        <taxon>Palaeognathae</taxon>
        <taxon>Tinamiformes</taxon>
        <taxon>Tinamidae</taxon>
        <taxon>Eudromia</taxon>
    </lineage>
</organism>
<dbReference type="OrthoDB" id="9623596at2759"/>